<gene>
    <name evidence="1" type="primary">iscR_2</name>
    <name evidence="1" type="ORF">HG15A2_08370</name>
</gene>
<dbReference type="KEGG" id="amob:HG15A2_08370"/>
<dbReference type="PANTHER" id="PTHR33221:SF13">
    <property type="entry name" value="TRANSCRIPTIONAL REGULATOR-RELATED"/>
    <property type="match status" value="1"/>
</dbReference>
<dbReference type="GO" id="GO:0005829">
    <property type="term" value="C:cytosol"/>
    <property type="evidence" value="ECO:0007669"/>
    <property type="project" value="TreeGrafter"/>
</dbReference>
<sequence>MFSQTAEYAVRAVVWLAQHKEGGPVGNQTIAEGTQVSVSYLAKILQALAKAELLSSRRGAGGGFELISDIGQLTVLDVVNAVDPIQKFEACPLKLMTHKRKRCPMHASLNEAAEKVEQVLSGYTIADLLKDKSRPTPMADTTRDSSRYRSSI</sequence>
<dbReference type="PANTHER" id="PTHR33221">
    <property type="entry name" value="WINGED HELIX-TURN-HELIX TRANSCRIPTIONAL REGULATOR, RRF2 FAMILY"/>
    <property type="match status" value="1"/>
</dbReference>
<dbReference type="Proteomes" id="UP000319852">
    <property type="component" value="Chromosome"/>
</dbReference>
<evidence type="ECO:0000313" key="2">
    <source>
        <dbReference type="Proteomes" id="UP000319852"/>
    </source>
</evidence>
<dbReference type="Pfam" id="PF02082">
    <property type="entry name" value="Rrf2"/>
    <property type="match status" value="1"/>
</dbReference>
<accession>A0A517MRS4</accession>
<dbReference type="AlphaFoldDB" id="A0A517MRS4"/>
<reference evidence="1 2" key="1">
    <citation type="submission" date="2019-02" db="EMBL/GenBank/DDBJ databases">
        <title>Deep-cultivation of Planctomycetes and their phenomic and genomic characterization uncovers novel biology.</title>
        <authorList>
            <person name="Wiegand S."/>
            <person name="Jogler M."/>
            <person name="Boedeker C."/>
            <person name="Pinto D."/>
            <person name="Vollmers J."/>
            <person name="Rivas-Marin E."/>
            <person name="Kohn T."/>
            <person name="Peeters S.H."/>
            <person name="Heuer A."/>
            <person name="Rast P."/>
            <person name="Oberbeckmann S."/>
            <person name="Bunk B."/>
            <person name="Jeske O."/>
            <person name="Meyerdierks A."/>
            <person name="Storesund J.E."/>
            <person name="Kallscheuer N."/>
            <person name="Luecker S."/>
            <person name="Lage O.M."/>
            <person name="Pohl T."/>
            <person name="Merkel B.J."/>
            <person name="Hornburger P."/>
            <person name="Mueller R.-W."/>
            <person name="Bruemmer F."/>
            <person name="Labrenz M."/>
            <person name="Spormann A.M."/>
            <person name="Op den Camp H."/>
            <person name="Overmann J."/>
            <person name="Amann R."/>
            <person name="Jetten M.S.M."/>
            <person name="Mascher T."/>
            <person name="Medema M.H."/>
            <person name="Devos D.P."/>
            <person name="Kaster A.-K."/>
            <person name="Ovreas L."/>
            <person name="Rohde M."/>
            <person name="Galperin M.Y."/>
            <person name="Jogler C."/>
        </authorList>
    </citation>
    <scope>NUCLEOTIDE SEQUENCE [LARGE SCALE GENOMIC DNA]</scope>
    <source>
        <strain evidence="1 2">HG15A2</strain>
    </source>
</reference>
<dbReference type="InterPro" id="IPR036388">
    <property type="entry name" value="WH-like_DNA-bd_sf"/>
</dbReference>
<dbReference type="Gene3D" id="1.10.10.10">
    <property type="entry name" value="Winged helix-like DNA-binding domain superfamily/Winged helix DNA-binding domain"/>
    <property type="match status" value="1"/>
</dbReference>
<dbReference type="InterPro" id="IPR000944">
    <property type="entry name" value="Tscrpt_reg_Rrf2"/>
</dbReference>
<protein>
    <submittedName>
        <fullName evidence="1">HTH-type transcriptional regulator IscR</fullName>
    </submittedName>
</protein>
<dbReference type="PROSITE" id="PS51197">
    <property type="entry name" value="HTH_RRF2_2"/>
    <property type="match status" value="1"/>
</dbReference>
<dbReference type="InterPro" id="IPR036390">
    <property type="entry name" value="WH_DNA-bd_sf"/>
</dbReference>
<evidence type="ECO:0000313" key="1">
    <source>
        <dbReference type="EMBL" id="QDS97574.1"/>
    </source>
</evidence>
<proteinExistence type="predicted"/>
<name>A0A517MRS4_9BACT</name>
<organism evidence="1 2">
    <name type="scientific">Adhaeretor mobilis</name>
    <dbReference type="NCBI Taxonomy" id="1930276"/>
    <lineage>
        <taxon>Bacteria</taxon>
        <taxon>Pseudomonadati</taxon>
        <taxon>Planctomycetota</taxon>
        <taxon>Planctomycetia</taxon>
        <taxon>Pirellulales</taxon>
        <taxon>Lacipirellulaceae</taxon>
        <taxon>Adhaeretor</taxon>
    </lineage>
</organism>
<keyword evidence="2" id="KW-1185">Reference proteome</keyword>
<dbReference type="NCBIfam" id="TIGR00738">
    <property type="entry name" value="rrf2_super"/>
    <property type="match status" value="1"/>
</dbReference>
<dbReference type="EMBL" id="CP036263">
    <property type="protein sequence ID" value="QDS97574.1"/>
    <property type="molecule type" value="Genomic_DNA"/>
</dbReference>
<dbReference type="RefSeq" id="WP_145058060.1">
    <property type="nucleotide sequence ID" value="NZ_CP036263.1"/>
</dbReference>
<dbReference type="GO" id="GO:0003700">
    <property type="term" value="F:DNA-binding transcription factor activity"/>
    <property type="evidence" value="ECO:0007669"/>
    <property type="project" value="TreeGrafter"/>
</dbReference>
<dbReference type="OrthoDB" id="9800519at2"/>
<dbReference type="SUPFAM" id="SSF46785">
    <property type="entry name" value="Winged helix' DNA-binding domain"/>
    <property type="match status" value="1"/>
</dbReference>